<dbReference type="Pfam" id="PF00534">
    <property type="entry name" value="Glycos_transf_1"/>
    <property type="match status" value="1"/>
</dbReference>
<sequence length="395" mass="45835">MIRVGIIMYFSKEYKGGINYLKNLLYASHSEAPVYIHYTFFVPSDLDQDIIDAFLPYAQVIKTNVLKRKSMPWYIDKVSDKLFKKNLLLINLLKKYKIEIVSHSNFFSRFGKLKIVSWIPDFQLYHFPDLWSASERNWMINLNKKVVKYSDRIILSSNDSLKDYIKFASEDISKVKVMQFVSQPSSLSEAEFIATQKRIQSKYQIEGDFLYLPNQFWSHKNHMVVFKAINLLKNRGLNPLLVTTGHMVDYRGNDGNIKMIRDFIEVNDLSKNILLLGLIPYAEVLVLMKTCTALINPSLFEGWSSTVEEAKSIGKKILVSDIPIHREQDPETGIYFDPRNESALADIIENVLSQVENKVSNNFLTDGEVQNNLATRTKLFAQKYHQIITELYNER</sequence>
<protein>
    <submittedName>
        <fullName evidence="2">Glycosyltransferase family 4 protein</fullName>
    </submittedName>
</protein>
<dbReference type="OrthoDB" id="9801609at2"/>
<organism evidence="2 3">
    <name type="scientific">Mucilaginibacter rubeus</name>
    <dbReference type="NCBI Taxonomy" id="2027860"/>
    <lineage>
        <taxon>Bacteria</taxon>
        <taxon>Pseudomonadati</taxon>
        <taxon>Bacteroidota</taxon>
        <taxon>Sphingobacteriia</taxon>
        <taxon>Sphingobacteriales</taxon>
        <taxon>Sphingobacteriaceae</taxon>
        <taxon>Mucilaginibacter</taxon>
    </lineage>
</organism>
<dbReference type="Gene3D" id="3.40.50.2000">
    <property type="entry name" value="Glycogen Phosphorylase B"/>
    <property type="match status" value="1"/>
</dbReference>
<keyword evidence="3" id="KW-1185">Reference proteome</keyword>
<dbReference type="EMBL" id="CP043450">
    <property type="protein sequence ID" value="QEM10529.1"/>
    <property type="molecule type" value="Genomic_DNA"/>
</dbReference>
<name>A0A5C1HYI1_9SPHI</name>
<evidence type="ECO:0000313" key="3">
    <source>
        <dbReference type="Proteomes" id="UP000251402"/>
    </source>
</evidence>
<reference evidence="2" key="1">
    <citation type="submission" date="2019-08" db="EMBL/GenBank/DDBJ databases">
        <title>Comparative genome analysis confer to the adaptation heavy metal polluted environment.</title>
        <authorList>
            <person name="Li Y."/>
        </authorList>
    </citation>
    <scope>NUCLEOTIDE SEQUENCE [LARGE SCALE GENOMIC DNA]</scope>
    <source>
        <strain evidence="2">P1</strain>
    </source>
</reference>
<dbReference type="InterPro" id="IPR001296">
    <property type="entry name" value="Glyco_trans_1"/>
</dbReference>
<evidence type="ECO:0000259" key="1">
    <source>
        <dbReference type="Pfam" id="PF00534"/>
    </source>
</evidence>
<proteinExistence type="predicted"/>
<dbReference type="Proteomes" id="UP000251402">
    <property type="component" value="Chromosome"/>
</dbReference>
<accession>A0A5C1HYI1</accession>
<dbReference type="PANTHER" id="PTHR46401:SF8">
    <property type="entry name" value="BLL6006 PROTEIN"/>
    <property type="match status" value="1"/>
</dbReference>
<dbReference type="AlphaFoldDB" id="A0A5C1HYI1"/>
<dbReference type="KEGG" id="mrub:DEO27_010990"/>
<dbReference type="GO" id="GO:0016757">
    <property type="term" value="F:glycosyltransferase activity"/>
    <property type="evidence" value="ECO:0007669"/>
    <property type="project" value="InterPro"/>
</dbReference>
<evidence type="ECO:0000313" key="2">
    <source>
        <dbReference type="EMBL" id="QEM10529.1"/>
    </source>
</evidence>
<gene>
    <name evidence="2" type="ORF">DEO27_010990</name>
</gene>
<feature type="domain" description="Glycosyl transferase family 1" evidence="1">
    <location>
        <begin position="212"/>
        <end position="355"/>
    </location>
</feature>
<dbReference type="SUPFAM" id="SSF53756">
    <property type="entry name" value="UDP-Glycosyltransferase/glycogen phosphorylase"/>
    <property type="match status" value="1"/>
</dbReference>
<dbReference type="PANTHER" id="PTHR46401">
    <property type="entry name" value="GLYCOSYLTRANSFERASE WBBK-RELATED"/>
    <property type="match status" value="1"/>
</dbReference>